<dbReference type="PROSITE" id="PS51257">
    <property type="entry name" value="PROKAR_LIPOPROTEIN"/>
    <property type="match status" value="1"/>
</dbReference>
<sequence>MATTLGKKTKDIFTTLSLFGLLAACALMSTSVRGENIVGHAAIGNVTNPSEHNVLAKQFEDAAREMQIKANEQKELLEQYENGHLYGWQSHNLKSNTLALIRRYEQAARSNMKEAASHRQMAQKAKHNYAIHGGLRSDSAFGEALRVENN</sequence>
<proteinExistence type="predicted"/>
<evidence type="ECO:0008006" key="4">
    <source>
        <dbReference type="Google" id="ProtNLM"/>
    </source>
</evidence>
<evidence type="ECO:0000313" key="3">
    <source>
        <dbReference type="Proteomes" id="UP000183471"/>
    </source>
</evidence>
<gene>
    <name evidence="2" type="ORF">SAMN05216402_2758</name>
</gene>
<accession>A0ABY0TIT4</accession>
<keyword evidence="3" id="KW-1185">Reference proteome</keyword>
<organism evidence="2 3">
    <name type="scientific">Nitrosospira multiformis</name>
    <dbReference type="NCBI Taxonomy" id="1231"/>
    <lineage>
        <taxon>Bacteria</taxon>
        <taxon>Pseudomonadati</taxon>
        <taxon>Pseudomonadota</taxon>
        <taxon>Betaproteobacteria</taxon>
        <taxon>Nitrosomonadales</taxon>
        <taxon>Nitrosomonadaceae</taxon>
        <taxon>Nitrosospira</taxon>
    </lineage>
</organism>
<name>A0ABY0TIT4_9PROT</name>
<keyword evidence="1" id="KW-0175">Coiled coil</keyword>
<evidence type="ECO:0000256" key="1">
    <source>
        <dbReference type="SAM" id="Coils"/>
    </source>
</evidence>
<evidence type="ECO:0000313" key="2">
    <source>
        <dbReference type="EMBL" id="SDQ90357.1"/>
    </source>
</evidence>
<feature type="coiled-coil region" evidence="1">
    <location>
        <begin position="56"/>
        <end position="83"/>
    </location>
</feature>
<reference evidence="2 3" key="1">
    <citation type="submission" date="2016-10" db="EMBL/GenBank/DDBJ databases">
        <authorList>
            <person name="Varghese N."/>
            <person name="Submissions S."/>
        </authorList>
    </citation>
    <scope>NUCLEOTIDE SEQUENCE [LARGE SCALE GENOMIC DNA]</scope>
    <source>
        <strain evidence="2 3">Nl1</strain>
    </source>
</reference>
<dbReference type="EMBL" id="FNKY01000001">
    <property type="protein sequence ID" value="SDQ90357.1"/>
    <property type="molecule type" value="Genomic_DNA"/>
</dbReference>
<protein>
    <recommendedName>
        <fullName evidence="4">Lipoprotein</fullName>
    </recommendedName>
</protein>
<dbReference type="Proteomes" id="UP000183471">
    <property type="component" value="Unassembled WGS sequence"/>
</dbReference>
<comment type="caution">
    <text evidence="2">The sequence shown here is derived from an EMBL/GenBank/DDBJ whole genome shotgun (WGS) entry which is preliminary data.</text>
</comment>
<dbReference type="RefSeq" id="WP_074633487.1">
    <property type="nucleotide sequence ID" value="NZ_FNKY01000001.1"/>
</dbReference>